<sequence length="990" mass="110589">MGPIDSATLEALRKQFEGTPKYQLAQNVCAQYDPGLATVRRTEVETVHAVFSHKVDPEGKPVTNQRRSGRCWIFALLNVVRIPMMKHFDLDELELSQSHIFFYHKLERSNYVLHKVVEAYKKGEKADGRLLSFLHADPVSDGGQWDMLADIVQKYGMMPKSAYCETFCGEASAPVNWLIETKLRQFSKDLKVILDKGGSDAEAHAKIREQMKIIYRILAICLAVPPARFDWEYVDKKKQYVKISNVTPLEFYEKYVKPVFNMEDKMCIVNDPRPTSGFGRPLFVENLGNVIGGRDTVYNNQGIEVLMRAVRDSIKANEPVWFGCDVGVAQLFDVEVFYNCSRDYRLMFDEDFILNLSKADKLTFGQSLMTHAMVFTGVTCPTEDSLPIRFRVENSWGEDDGEKGYLVMTDAWFKEFVYEVVVDKKFLSPEVISALQKQRVVLPPWDPMGALASLDHSREMNSGQQLVANGTRVGEIFVAAGAAFQKIGELAVLLHNSTKASKSMISARTQEKIHQSVKRMALDLEGVTSEIKRKTLERVKTDLKTQMMEERGIVPSRDRPTPAKQRKLQKPIVPVASVSSPSVRPIYQQTSDPRYANGPNLSQLTEADKILAQANAERNALATGLPLPDETLMDDGTMVEEEIITTETEDSIGSDGPVRGIGVAGSGESSSGEDDHVDPMKMQRRTKKRQMERSDAFMAAGLEDDVGLVDEQHLDIGLEESIEEAQTEEEVVHDGFELQFAVAEEEVVGEIFVAAGAAFQKIGELAVLLHNSTKASKSMISARTQEKIHQSVKRMALDLEGVTSEIKRKTLERVKTDLKTQMMEERGIVPSRDRPTPAKQRKLQKPIVPVASVSSPSVRPIYQQTSDPRYANGPNLSQLTEADKILAQANAERNALATGLPLPDETLMDDGTMVEEEIITTETEDSIGSDGPVRGIGVAGSGESSSGEDDHVDPMKMQRRTKKRQMERSDAKYRRPNLLLQPNHLLVVDL</sequence>
<evidence type="ECO:0000256" key="1">
    <source>
        <dbReference type="ARBA" id="ARBA00022670"/>
    </source>
</evidence>
<dbReference type="Pfam" id="PF03051">
    <property type="entry name" value="Peptidase_C1_2"/>
    <property type="match status" value="1"/>
</dbReference>
<keyword evidence="3" id="KW-0788">Thiol protease</keyword>
<dbReference type="SUPFAM" id="SSF54001">
    <property type="entry name" value="Cysteine proteinases"/>
    <property type="match status" value="1"/>
</dbReference>
<dbReference type="GO" id="GO:0006508">
    <property type="term" value="P:proteolysis"/>
    <property type="evidence" value="ECO:0007669"/>
    <property type="project" value="UniProtKB-KW"/>
</dbReference>
<dbReference type="GO" id="GO:0070005">
    <property type="term" value="F:cysteine-type aminopeptidase activity"/>
    <property type="evidence" value="ECO:0007669"/>
    <property type="project" value="InterPro"/>
</dbReference>
<proteinExistence type="predicted"/>
<dbReference type="Gene3D" id="3.90.70.10">
    <property type="entry name" value="Cysteine proteinases"/>
    <property type="match status" value="1"/>
</dbReference>
<protein>
    <recommendedName>
        <fullName evidence="7">Bleomycin hydrolase</fullName>
    </recommendedName>
</protein>
<evidence type="ECO:0000313" key="5">
    <source>
        <dbReference type="EMBL" id="CAD7272797.1"/>
    </source>
</evidence>
<dbReference type="CDD" id="cd00585">
    <property type="entry name" value="Peptidase_C1B"/>
    <property type="match status" value="1"/>
</dbReference>
<dbReference type="InterPro" id="IPR004134">
    <property type="entry name" value="Peptidase_C1B"/>
</dbReference>
<dbReference type="GO" id="GO:0009636">
    <property type="term" value="P:response to toxic substance"/>
    <property type="evidence" value="ECO:0007669"/>
    <property type="project" value="TreeGrafter"/>
</dbReference>
<dbReference type="GO" id="GO:0043418">
    <property type="term" value="P:homocysteine catabolic process"/>
    <property type="evidence" value="ECO:0007669"/>
    <property type="project" value="TreeGrafter"/>
</dbReference>
<evidence type="ECO:0000256" key="2">
    <source>
        <dbReference type="ARBA" id="ARBA00022801"/>
    </source>
</evidence>
<keyword evidence="6" id="KW-1185">Reference proteome</keyword>
<accession>A0A7R9BEX2</accession>
<dbReference type="EMBL" id="OA882103">
    <property type="protein sequence ID" value="CAD7272797.1"/>
    <property type="molecule type" value="Genomic_DNA"/>
</dbReference>
<reference evidence="5" key="1">
    <citation type="submission" date="2020-11" db="EMBL/GenBank/DDBJ databases">
        <authorList>
            <person name="Tran Van P."/>
        </authorList>
    </citation>
    <scope>NUCLEOTIDE SEQUENCE</scope>
</reference>
<feature type="region of interest" description="Disordered" evidence="4">
    <location>
        <begin position="648"/>
        <end position="691"/>
    </location>
</feature>
<dbReference type="OrthoDB" id="2666448at2759"/>
<dbReference type="PANTHER" id="PTHR10363">
    <property type="entry name" value="BLEOMYCIN HYDROLASE"/>
    <property type="match status" value="1"/>
</dbReference>
<dbReference type="GO" id="GO:0005737">
    <property type="term" value="C:cytoplasm"/>
    <property type="evidence" value="ECO:0007669"/>
    <property type="project" value="TreeGrafter"/>
</dbReference>
<keyword evidence="2" id="KW-0378">Hydrolase</keyword>
<evidence type="ECO:0000256" key="4">
    <source>
        <dbReference type="SAM" id="MobiDB-lite"/>
    </source>
</evidence>
<gene>
    <name evidence="5" type="ORF">NMOB1V02_LOCUS718</name>
</gene>
<name>A0A7R9BEX2_9CRUS</name>
<dbReference type="InterPro" id="IPR038765">
    <property type="entry name" value="Papain-like_cys_pep_sf"/>
</dbReference>
<feature type="compositionally biased region" description="Basic and acidic residues" evidence="4">
    <location>
        <begin position="964"/>
        <end position="973"/>
    </location>
</feature>
<feature type="region of interest" description="Disordered" evidence="4">
    <location>
        <begin position="920"/>
        <end position="976"/>
    </location>
</feature>
<organism evidence="5">
    <name type="scientific">Notodromas monacha</name>
    <dbReference type="NCBI Taxonomy" id="399045"/>
    <lineage>
        <taxon>Eukaryota</taxon>
        <taxon>Metazoa</taxon>
        <taxon>Ecdysozoa</taxon>
        <taxon>Arthropoda</taxon>
        <taxon>Crustacea</taxon>
        <taxon>Oligostraca</taxon>
        <taxon>Ostracoda</taxon>
        <taxon>Podocopa</taxon>
        <taxon>Podocopida</taxon>
        <taxon>Cypridocopina</taxon>
        <taxon>Cypridoidea</taxon>
        <taxon>Cyprididae</taxon>
        <taxon>Notodromas</taxon>
    </lineage>
</organism>
<evidence type="ECO:0008006" key="7">
    <source>
        <dbReference type="Google" id="ProtNLM"/>
    </source>
</evidence>
<dbReference type="EMBL" id="CAJPEX010000066">
    <property type="protein sequence ID" value="CAG0912949.1"/>
    <property type="molecule type" value="Genomic_DNA"/>
</dbReference>
<evidence type="ECO:0000256" key="3">
    <source>
        <dbReference type="ARBA" id="ARBA00022807"/>
    </source>
</evidence>
<evidence type="ECO:0000313" key="6">
    <source>
        <dbReference type="Proteomes" id="UP000678499"/>
    </source>
</evidence>
<dbReference type="AlphaFoldDB" id="A0A7R9BEX2"/>
<dbReference type="PANTHER" id="PTHR10363:SF2">
    <property type="entry name" value="BLEOMYCIN HYDROLASE"/>
    <property type="match status" value="1"/>
</dbReference>
<dbReference type="Proteomes" id="UP000678499">
    <property type="component" value="Unassembled WGS sequence"/>
</dbReference>
<keyword evidence="1" id="KW-0645">Protease</keyword>